<organism evidence="1 2">
    <name type="scientific">Plasmopara halstedii</name>
    <name type="common">Downy mildew of sunflower</name>
    <dbReference type="NCBI Taxonomy" id="4781"/>
    <lineage>
        <taxon>Eukaryota</taxon>
        <taxon>Sar</taxon>
        <taxon>Stramenopiles</taxon>
        <taxon>Oomycota</taxon>
        <taxon>Peronosporomycetes</taxon>
        <taxon>Peronosporales</taxon>
        <taxon>Peronosporaceae</taxon>
        <taxon>Plasmopara</taxon>
    </lineage>
</organism>
<dbReference type="OrthoDB" id="166931at2759"/>
<proteinExistence type="predicted"/>
<keyword evidence="2" id="KW-1185">Reference proteome</keyword>
<accession>A0A0N7L6G2</accession>
<dbReference type="RefSeq" id="XP_024580556.1">
    <property type="nucleotide sequence ID" value="XM_024730262.1"/>
</dbReference>
<protein>
    <submittedName>
        <fullName evidence="1">Uncharacterized protein</fullName>
    </submittedName>
</protein>
<dbReference type="Proteomes" id="UP000054928">
    <property type="component" value="Unassembled WGS sequence"/>
</dbReference>
<name>A0A0N7L6G2_PLAHL</name>
<dbReference type="OMA" id="QRTHERW"/>
<evidence type="ECO:0000313" key="1">
    <source>
        <dbReference type="EMBL" id="CEG44187.1"/>
    </source>
</evidence>
<dbReference type="EMBL" id="CCYD01000810">
    <property type="protein sequence ID" value="CEG44187.1"/>
    <property type="molecule type" value="Genomic_DNA"/>
</dbReference>
<sequence length="92" mass="11115">MSARSKRKNLQKRRKRRLFAAIASEILANEEAQWTSEHEELEQMRNEEERQRTHERWQEAVKQSVAAHNKKKRILAQRQQLIETLRQKLAEP</sequence>
<evidence type="ECO:0000313" key="2">
    <source>
        <dbReference type="Proteomes" id="UP000054928"/>
    </source>
</evidence>
<dbReference type="AlphaFoldDB" id="A0A0N7L6G2"/>
<reference evidence="2" key="1">
    <citation type="submission" date="2014-09" db="EMBL/GenBank/DDBJ databases">
        <authorList>
            <person name="Sharma Rahul"/>
            <person name="Thines Marco"/>
        </authorList>
    </citation>
    <scope>NUCLEOTIDE SEQUENCE [LARGE SCALE GENOMIC DNA]</scope>
</reference>
<dbReference type="GeneID" id="36409500"/>